<dbReference type="Proteomes" id="UP000479710">
    <property type="component" value="Unassembled WGS sequence"/>
</dbReference>
<accession>A0A6G1ES72</accession>
<evidence type="ECO:0000313" key="1">
    <source>
        <dbReference type="EMBL" id="KAF0927449.1"/>
    </source>
</evidence>
<proteinExistence type="predicted"/>
<dbReference type="AlphaFoldDB" id="A0A6G1ES72"/>
<keyword evidence="2" id="KW-1185">Reference proteome</keyword>
<protein>
    <submittedName>
        <fullName evidence="1">Uncharacterized protein</fullName>
    </submittedName>
</protein>
<evidence type="ECO:0000313" key="2">
    <source>
        <dbReference type="Proteomes" id="UP000479710"/>
    </source>
</evidence>
<sequence>MPISILFPGGSSFHSSATCSISAMRHLQQEESALLQGAHVAHGELRANREAGRWQWLGRLAMVSFTTAIGIKVSTVKGLATLKPLTCNENFIKLTGRI</sequence>
<organism evidence="1 2">
    <name type="scientific">Oryza meyeriana var. granulata</name>
    <dbReference type="NCBI Taxonomy" id="110450"/>
    <lineage>
        <taxon>Eukaryota</taxon>
        <taxon>Viridiplantae</taxon>
        <taxon>Streptophyta</taxon>
        <taxon>Embryophyta</taxon>
        <taxon>Tracheophyta</taxon>
        <taxon>Spermatophyta</taxon>
        <taxon>Magnoliopsida</taxon>
        <taxon>Liliopsida</taxon>
        <taxon>Poales</taxon>
        <taxon>Poaceae</taxon>
        <taxon>BOP clade</taxon>
        <taxon>Oryzoideae</taxon>
        <taxon>Oryzeae</taxon>
        <taxon>Oryzinae</taxon>
        <taxon>Oryza</taxon>
        <taxon>Oryza meyeriana</taxon>
    </lineage>
</organism>
<comment type="caution">
    <text evidence="1">The sequence shown here is derived from an EMBL/GenBank/DDBJ whole genome shotgun (WGS) entry which is preliminary data.</text>
</comment>
<gene>
    <name evidence="1" type="ORF">E2562_033497</name>
</gene>
<reference evidence="1 2" key="1">
    <citation type="submission" date="2019-11" db="EMBL/GenBank/DDBJ databases">
        <title>Whole genome sequence of Oryza granulata.</title>
        <authorList>
            <person name="Li W."/>
        </authorList>
    </citation>
    <scope>NUCLEOTIDE SEQUENCE [LARGE SCALE GENOMIC DNA]</scope>
    <source>
        <strain evidence="2">cv. Menghai</strain>
        <tissue evidence="1">Leaf</tissue>
    </source>
</reference>
<dbReference type="EMBL" id="SPHZ02000003">
    <property type="protein sequence ID" value="KAF0927449.1"/>
    <property type="molecule type" value="Genomic_DNA"/>
</dbReference>
<name>A0A6G1ES72_9ORYZ</name>